<proteinExistence type="inferred from homology"/>
<protein>
    <submittedName>
        <fullName evidence="8">YicC/YloC family endoribonuclease</fullName>
        <ecNumber evidence="8">3.1.-.-</ecNumber>
    </submittedName>
</protein>
<keyword evidence="9" id="KW-1185">Reference proteome</keyword>
<dbReference type="EMBL" id="JBHUEM010000003">
    <property type="protein sequence ID" value="MFD1735759.1"/>
    <property type="molecule type" value="Genomic_DNA"/>
</dbReference>
<dbReference type="Proteomes" id="UP001597214">
    <property type="component" value="Unassembled WGS sequence"/>
</dbReference>
<feature type="domain" description="Endoribonuclease YicC-like N-terminal" evidence="6">
    <location>
        <begin position="3"/>
        <end position="156"/>
    </location>
</feature>
<keyword evidence="4 8" id="KW-0378">Hydrolase</keyword>
<feature type="domain" description="Endoribonuclease YicC-like C-terminal" evidence="7">
    <location>
        <begin position="174"/>
        <end position="292"/>
    </location>
</feature>
<accession>A0ABW4LM08</accession>
<keyword evidence="2" id="KW-0540">Nuclease</keyword>
<evidence type="ECO:0000256" key="3">
    <source>
        <dbReference type="ARBA" id="ARBA00022759"/>
    </source>
</evidence>
<evidence type="ECO:0000256" key="2">
    <source>
        <dbReference type="ARBA" id="ARBA00022722"/>
    </source>
</evidence>
<evidence type="ECO:0000259" key="7">
    <source>
        <dbReference type="Pfam" id="PF08340"/>
    </source>
</evidence>
<evidence type="ECO:0000256" key="5">
    <source>
        <dbReference type="ARBA" id="ARBA00035648"/>
    </source>
</evidence>
<evidence type="ECO:0000313" key="9">
    <source>
        <dbReference type="Proteomes" id="UP001597214"/>
    </source>
</evidence>
<reference evidence="9" key="1">
    <citation type="journal article" date="2019" name="Int. J. Syst. Evol. Microbiol.">
        <title>The Global Catalogue of Microorganisms (GCM) 10K type strain sequencing project: providing services to taxonomists for standard genome sequencing and annotation.</title>
        <authorList>
            <consortium name="The Broad Institute Genomics Platform"/>
            <consortium name="The Broad Institute Genome Sequencing Center for Infectious Disease"/>
            <person name="Wu L."/>
            <person name="Ma J."/>
        </authorList>
    </citation>
    <scope>NUCLEOTIDE SEQUENCE [LARGE SCALE GENOMIC DNA]</scope>
    <source>
        <strain evidence="9">CCUG 49339</strain>
    </source>
</reference>
<comment type="caution">
    <text evidence="8">The sequence shown here is derived from an EMBL/GenBank/DDBJ whole genome shotgun (WGS) entry which is preliminary data.</text>
</comment>
<name>A0ABW4LM08_9BACI</name>
<dbReference type="EC" id="3.1.-.-" evidence="8"/>
<evidence type="ECO:0000256" key="4">
    <source>
        <dbReference type="ARBA" id="ARBA00022801"/>
    </source>
</evidence>
<organism evidence="8 9">
    <name type="scientific">Bacillus salitolerans</name>
    <dbReference type="NCBI Taxonomy" id="1437434"/>
    <lineage>
        <taxon>Bacteria</taxon>
        <taxon>Bacillati</taxon>
        <taxon>Bacillota</taxon>
        <taxon>Bacilli</taxon>
        <taxon>Bacillales</taxon>
        <taxon>Bacillaceae</taxon>
        <taxon>Bacillus</taxon>
    </lineage>
</organism>
<dbReference type="Pfam" id="PF03755">
    <property type="entry name" value="YicC-like_N"/>
    <property type="match status" value="1"/>
</dbReference>
<dbReference type="InterPro" id="IPR005229">
    <property type="entry name" value="YicC/YloC-like"/>
</dbReference>
<keyword evidence="3" id="KW-0255">Endonuclease</keyword>
<dbReference type="PANTHER" id="PTHR30636:SF3">
    <property type="entry name" value="UPF0701 PROTEIN YICC"/>
    <property type="match status" value="1"/>
</dbReference>
<dbReference type="Pfam" id="PF08340">
    <property type="entry name" value="YicC-like_C"/>
    <property type="match status" value="1"/>
</dbReference>
<dbReference type="InterPro" id="IPR013551">
    <property type="entry name" value="YicC-like_C"/>
</dbReference>
<dbReference type="RefSeq" id="WP_377926860.1">
    <property type="nucleotide sequence ID" value="NZ_JBHUEM010000003.1"/>
</dbReference>
<dbReference type="InterPro" id="IPR013527">
    <property type="entry name" value="YicC-like_N"/>
</dbReference>
<evidence type="ECO:0000256" key="1">
    <source>
        <dbReference type="ARBA" id="ARBA00001968"/>
    </source>
</evidence>
<sequence>MLASMTGYGRVQKQYDSFSITVEMKSVNHRFCEVNIRLPRQLMMLEEKIKKTVLRNINRGRVEVFITIEGNTLSNKTFQVDWELLKQYHSVLHNMKQVFELKDEITLNLLLNRAEIVEVIETDTENLELEHAVIETVQQATMQLREMRLNEGKELYKDLKINLGLIEECTEIVSNYAPLVVEQYREKLMKRVAEFTEGSIDQSRVLTEVALFADKADINEEITRIKSHLSQFHMTIDENQEVIGRKLDFLVQELNREVNTIGSKANDIRIAQQVVNMKTGLEKLKEQVQNIE</sequence>
<comment type="cofactor">
    <cofactor evidence="1">
        <name>a divalent metal cation</name>
        <dbReference type="ChEBI" id="CHEBI:60240"/>
    </cofactor>
</comment>
<evidence type="ECO:0000313" key="8">
    <source>
        <dbReference type="EMBL" id="MFD1735759.1"/>
    </source>
</evidence>
<gene>
    <name evidence="8" type="ORF">ACFSCX_04190</name>
</gene>
<dbReference type="PANTHER" id="PTHR30636">
    <property type="entry name" value="UPF0701 PROTEIN YICC"/>
    <property type="match status" value="1"/>
</dbReference>
<evidence type="ECO:0000259" key="6">
    <source>
        <dbReference type="Pfam" id="PF03755"/>
    </source>
</evidence>
<comment type="similarity">
    <text evidence="5">Belongs to the YicC/YloC family.</text>
</comment>
<dbReference type="GO" id="GO:0016787">
    <property type="term" value="F:hydrolase activity"/>
    <property type="evidence" value="ECO:0007669"/>
    <property type="project" value="UniProtKB-KW"/>
</dbReference>
<dbReference type="NCBIfam" id="TIGR00255">
    <property type="entry name" value="YicC/YloC family endoribonuclease"/>
    <property type="match status" value="1"/>
</dbReference>